<feature type="domain" description="Peptidase M16 N-terminal" evidence="2">
    <location>
        <begin position="59"/>
        <end position="180"/>
    </location>
</feature>
<dbReference type="Gene3D" id="3.30.830.10">
    <property type="entry name" value="Metalloenzyme, LuxS/M16 peptidase-like"/>
    <property type="match status" value="2"/>
</dbReference>
<keyword evidence="1" id="KW-0732">Signal</keyword>
<dbReference type="Pfam" id="PF00675">
    <property type="entry name" value="Peptidase_M16"/>
    <property type="match status" value="1"/>
</dbReference>
<proteinExistence type="predicted"/>
<evidence type="ECO:0000256" key="1">
    <source>
        <dbReference type="SAM" id="SignalP"/>
    </source>
</evidence>
<feature type="signal peptide" evidence="1">
    <location>
        <begin position="1"/>
        <end position="21"/>
    </location>
</feature>
<gene>
    <name evidence="4" type="ORF">WI372_12930</name>
</gene>
<evidence type="ECO:0000259" key="2">
    <source>
        <dbReference type="Pfam" id="PF00675"/>
    </source>
</evidence>
<comment type="caution">
    <text evidence="4">The sequence shown here is derived from an EMBL/GenBank/DDBJ whole genome shotgun (WGS) entry which is preliminary data.</text>
</comment>
<feature type="domain" description="Peptidase M16 C-terminal" evidence="3">
    <location>
        <begin position="201"/>
        <end position="373"/>
    </location>
</feature>
<accession>A0ABU9ECN5</accession>
<dbReference type="InterPro" id="IPR011765">
    <property type="entry name" value="Pept_M16_N"/>
</dbReference>
<evidence type="ECO:0000313" key="5">
    <source>
        <dbReference type="Proteomes" id="UP001484239"/>
    </source>
</evidence>
<dbReference type="PANTHER" id="PTHR11851:SF224">
    <property type="entry name" value="PROCESSING PROTEASE"/>
    <property type="match status" value="1"/>
</dbReference>
<evidence type="ECO:0000313" key="4">
    <source>
        <dbReference type="EMBL" id="MEK9501889.1"/>
    </source>
</evidence>
<dbReference type="InterPro" id="IPR007863">
    <property type="entry name" value="Peptidase_M16_C"/>
</dbReference>
<dbReference type="EMBL" id="JBBHLI010000008">
    <property type="protein sequence ID" value="MEK9501889.1"/>
    <property type="molecule type" value="Genomic_DNA"/>
</dbReference>
<dbReference type="InterPro" id="IPR021457">
    <property type="entry name" value="DUF3108"/>
</dbReference>
<evidence type="ECO:0000259" key="3">
    <source>
        <dbReference type="Pfam" id="PF05193"/>
    </source>
</evidence>
<dbReference type="SUPFAM" id="SSF63411">
    <property type="entry name" value="LuxS/MPP-like metallohydrolase"/>
    <property type="match status" value="2"/>
</dbReference>
<dbReference type="RefSeq" id="WP_405287238.1">
    <property type="nucleotide sequence ID" value="NZ_JBBHLI010000008.1"/>
</dbReference>
<dbReference type="Pfam" id="PF11306">
    <property type="entry name" value="DUF3108"/>
    <property type="match status" value="1"/>
</dbReference>
<sequence length="687" mass="73208">MRAGMVAAIAALALVAGPSAAQQGPPPPLPLGDVRAPEVDERTLANGARLLVVPRGEVPFVTVNVVVPGGTAADPAGREGTATFVARLINRGTGSRDFAELASVLDRRGISMAAAAAEEWSTVSLNATTPALDVGLEVLAEVLVDATFPEDQVELTRTQARTGLQVQASRADALADLTFLKLVYGDHPYGRQPSGASVSAIARDDLVAYHDRWYRPDGAIIVVAGDVEPDDVAARLNDALAGWRPGPQPTLDFARAPDREQPEFVVVHRPGAVQAEIRIGHLLMGGEVEGWEELVVANQVLGGGPPGRLQQVLRNALGYTYDARSSVTRLRRLGLFRIVTATRPELAGAAVGEVFEQVERLRTRALPEGELADKVSYLVGSFPRSIETPQQVAGSITEQRLIGLSDETLERYRPRLAEVDTAAVRAAAETHIRPEQFLVVVSGDASVLQPQLRAFGEVRIVDADGAPLTLADLNAAPERFDLSALAPDTLVYDVLVGGVRRGSATRTLEAVDEGWRFASVIEAGVQRIEQAMVVDQAMRMVSSSTLVAALAGDQTIAVDRRGDHLVGERRSGEPPTPIDLEVPEGVTLSDGIELALWASPLEVGREIRLPVVDLAEGAVQTVVLRVEERTDLTIGAGTFDTFRVSVGGDDPQTYYVLAEGPHIAVRMESASRPIALELIAPPALAQR</sequence>
<dbReference type="PANTHER" id="PTHR11851">
    <property type="entry name" value="METALLOPROTEASE"/>
    <property type="match status" value="1"/>
</dbReference>
<protein>
    <submittedName>
        <fullName evidence="4">Insulinase family protein</fullName>
    </submittedName>
</protein>
<keyword evidence="5" id="KW-1185">Reference proteome</keyword>
<feature type="chain" id="PRO_5045137903" evidence="1">
    <location>
        <begin position="22"/>
        <end position="687"/>
    </location>
</feature>
<organism evidence="4 5">
    <name type="scientific">Gaopeijia maritima</name>
    <dbReference type="NCBI Taxonomy" id="3119007"/>
    <lineage>
        <taxon>Bacteria</taxon>
        <taxon>Pseudomonadati</taxon>
        <taxon>Gemmatimonadota</taxon>
        <taxon>Longimicrobiia</taxon>
        <taxon>Gaopeijiales</taxon>
        <taxon>Gaopeijiaceae</taxon>
        <taxon>Gaopeijia</taxon>
    </lineage>
</organism>
<dbReference type="InterPro" id="IPR050361">
    <property type="entry name" value="MPP/UQCRC_Complex"/>
</dbReference>
<name>A0ABU9ECN5_9BACT</name>
<dbReference type="Proteomes" id="UP001484239">
    <property type="component" value="Unassembled WGS sequence"/>
</dbReference>
<dbReference type="InterPro" id="IPR011249">
    <property type="entry name" value="Metalloenz_LuxS/M16"/>
</dbReference>
<dbReference type="Pfam" id="PF05193">
    <property type="entry name" value="Peptidase_M16_C"/>
    <property type="match status" value="1"/>
</dbReference>
<reference evidence="4 5" key="1">
    <citation type="submission" date="2024-02" db="EMBL/GenBank/DDBJ databases">
        <title>A novel Gemmatimonadota bacterium.</title>
        <authorList>
            <person name="Du Z.-J."/>
            <person name="Ye Y.-Q."/>
        </authorList>
    </citation>
    <scope>NUCLEOTIDE SEQUENCE [LARGE SCALE GENOMIC DNA]</scope>
    <source>
        <strain evidence="4 5">DH-20</strain>
    </source>
</reference>